<dbReference type="CDD" id="cd00038">
    <property type="entry name" value="CAP_ED"/>
    <property type="match status" value="1"/>
</dbReference>
<gene>
    <name evidence="2" type="primary">CNGC2</name>
    <name evidence="2" type="ORF">T12_2387</name>
</gene>
<dbReference type="PANTHER" id="PTHR45651">
    <property type="entry name" value="CYCLIC NUCLEOTIDE-GATED ION CHANNEL 15-RELATED-RELATED"/>
    <property type="match status" value="1"/>
</dbReference>
<dbReference type="SUPFAM" id="SSF51206">
    <property type="entry name" value="cAMP-binding domain-like"/>
    <property type="match status" value="1"/>
</dbReference>
<reference evidence="2 3" key="1">
    <citation type="submission" date="2015-01" db="EMBL/GenBank/DDBJ databases">
        <title>Evolution of Trichinella species and genotypes.</title>
        <authorList>
            <person name="Korhonen P.K."/>
            <person name="Edoardo P."/>
            <person name="Giuseppe L.R."/>
            <person name="Gasser R.B."/>
        </authorList>
    </citation>
    <scope>NUCLEOTIDE SEQUENCE [LARGE SCALE GENOMIC DNA]</scope>
    <source>
        <strain evidence="2">ISS2496</strain>
    </source>
</reference>
<protein>
    <submittedName>
        <fullName evidence="2">Cyclic nucleotide-gated ion channel 2</fullName>
    </submittedName>
</protein>
<dbReference type="Proteomes" id="UP000054783">
    <property type="component" value="Unassembled WGS sequence"/>
</dbReference>
<dbReference type="PROSITE" id="PS50042">
    <property type="entry name" value="CNMP_BINDING_3"/>
    <property type="match status" value="1"/>
</dbReference>
<dbReference type="PANTHER" id="PTHR45651:SF50">
    <property type="entry name" value="CYCLIC NUCLEOTIDE-GATED ION CHANNEL 2"/>
    <property type="match status" value="1"/>
</dbReference>
<dbReference type="InterPro" id="IPR018490">
    <property type="entry name" value="cNMP-bd_dom_sf"/>
</dbReference>
<sequence length="100" mass="11306">MIQDLPEGLRRDIKRWICLDLIKQVPIFHNLDDLILDNICDRVQPLVFSKNEKVIREGDPVQRMVFIVKGTLQSSQQLSRGMVATCTLGPGGLFGDELLS</sequence>
<dbReference type="AlphaFoldDB" id="A0A0V0YPJ0"/>
<evidence type="ECO:0000313" key="2">
    <source>
        <dbReference type="EMBL" id="KRY02261.1"/>
    </source>
</evidence>
<keyword evidence="3" id="KW-1185">Reference proteome</keyword>
<dbReference type="GO" id="GO:0016020">
    <property type="term" value="C:membrane"/>
    <property type="evidence" value="ECO:0007669"/>
    <property type="project" value="UniProtKB-SubCell"/>
</dbReference>
<dbReference type="InterPro" id="IPR000595">
    <property type="entry name" value="cNMP-bd_dom"/>
</dbReference>
<name>A0A0V0YPJ0_9BILA</name>
<comment type="caution">
    <text evidence="2">The sequence shown here is derived from an EMBL/GenBank/DDBJ whole genome shotgun (WGS) entry which is preliminary data.</text>
</comment>
<evidence type="ECO:0000313" key="3">
    <source>
        <dbReference type="Proteomes" id="UP000054783"/>
    </source>
</evidence>
<feature type="non-terminal residue" evidence="2">
    <location>
        <position position="100"/>
    </location>
</feature>
<feature type="domain" description="Cyclic nucleotide-binding" evidence="1">
    <location>
        <begin position="27"/>
        <end position="100"/>
    </location>
</feature>
<dbReference type="EMBL" id="JYDQ01004033">
    <property type="protein sequence ID" value="KRY02261.1"/>
    <property type="molecule type" value="Genomic_DNA"/>
</dbReference>
<organism evidence="2 3">
    <name type="scientific">Trichinella patagoniensis</name>
    <dbReference type="NCBI Taxonomy" id="990121"/>
    <lineage>
        <taxon>Eukaryota</taxon>
        <taxon>Metazoa</taxon>
        <taxon>Ecdysozoa</taxon>
        <taxon>Nematoda</taxon>
        <taxon>Enoplea</taxon>
        <taxon>Dorylaimia</taxon>
        <taxon>Trichinellida</taxon>
        <taxon>Trichinellidae</taxon>
        <taxon>Trichinella</taxon>
    </lineage>
</organism>
<dbReference type="Gene3D" id="2.60.120.10">
    <property type="entry name" value="Jelly Rolls"/>
    <property type="match status" value="1"/>
</dbReference>
<dbReference type="Pfam" id="PF00027">
    <property type="entry name" value="cNMP_binding"/>
    <property type="match status" value="1"/>
</dbReference>
<dbReference type="STRING" id="990121.A0A0V0YPJ0"/>
<dbReference type="InterPro" id="IPR014710">
    <property type="entry name" value="RmlC-like_jellyroll"/>
</dbReference>
<evidence type="ECO:0000259" key="1">
    <source>
        <dbReference type="PROSITE" id="PS50042"/>
    </source>
</evidence>
<accession>A0A0V0YPJ0</accession>
<proteinExistence type="predicted"/>